<dbReference type="InterPro" id="IPR011008">
    <property type="entry name" value="Dimeric_a/b-barrel"/>
</dbReference>
<evidence type="ECO:0000256" key="1">
    <source>
        <dbReference type="ARBA" id="ARBA00011738"/>
    </source>
</evidence>
<dbReference type="RefSeq" id="WP_341567621.1">
    <property type="nucleotide sequence ID" value="NZ_JBAKAR010000011.1"/>
</dbReference>
<dbReference type="EMBL" id="JBAKAR010000011">
    <property type="protein sequence ID" value="MEL0614055.1"/>
    <property type="molecule type" value="Genomic_DNA"/>
</dbReference>
<reference evidence="3 4" key="1">
    <citation type="submission" date="2024-02" db="EMBL/GenBank/DDBJ databases">
        <title>Bacteria isolated from the canopy kelp, Nereocystis luetkeana.</title>
        <authorList>
            <person name="Pfister C.A."/>
            <person name="Younker I.T."/>
            <person name="Light S.H."/>
        </authorList>
    </citation>
    <scope>NUCLEOTIDE SEQUENCE [LARGE SCALE GENOMIC DNA]</scope>
    <source>
        <strain evidence="3 4">TI.4.07</strain>
    </source>
</reference>
<dbReference type="PROSITE" id="PS51502">
    <property type="entry name" value="S_R_A_B_BARREL"/>
    <property type="match status" value="1"/>
</dbReference>
<evidence type="ECO:0000313" key="3">
    <source>
        <dbReference type="EMBL" id="MEL0614055.1"/>
    </source>
</evidence>
<dbReference type="Pfam" id="PF07876">
    <property type="entry name" value="Dabb"/>
    <property type="match status" value="1"/>
</dbReference>
<accession>A0ABU9G8J1</accession>
<evidence type="ECO:0000259" key="2">
    <source>
        <dbReference type="PROSITE" id="PS51502"/>
    </source>
</evidence>
<dbReference type="InterPro" id="IPR044662">
    <property type="entry name" value="HS1/DABB1-like"/>
</dbReference>
<feature type="domain" description="Stress-response A/B barrel" evidence="2">
    <location>
        <begin position="2"/>
        <end position="96"/>
    </location>
</feature>
<evidence type="ECO:0000313" key="4">
    <source>
        <dbReference type="Proteomes" id="UP001379949"/>
    </source>
</evidence>
<gene>
    <name evidence="3" type="ORF">V6242_12950</name>
</gene>
<comment type="caution">
    <text evidence="3">The sequence shown here is derived from an EMBL/GenBank/DDBJ whole genome shotgun (WGS) entry which is preliminary data.</text>
</comment>
<protein>
    <submittedName>
        <fullName evidence="3">Dabb family protein</fullName>
    </submittedName>
</protein>
<name>A0ABU9G8J1_9GAMM</name>
<organism evidence="3 4">
    <name type="scientific">Marinomonas arenicola</name>
    <dbReference type="NCBI Taxonomy" id="569601"/>
    <lineage>
        <taxon>Bacteria</taxon>
        <taxon>Pseudomonadati</taxon>
        <taxon>Pseudomonadota</taxon>
        <taxon>Gammaproteobacteria</taxon>
        <taxon>Oceanospirillales</taxon>
        <taxon>Oceanospirillaceae</taxon>
        <taxon>Marinomonas</taxon>
    </lineage>
</organism>
<sequence length="98" mass="10917">MIRHILFIQFKEEASAEAITGCLDNISALKDKVEGIEAVEWGVNNSPVGSKHYTHCVFMTFVDEAARDAYLPHSAHQTLVNDELLPILEDVVMLDYAA</sequence>
<dbReference type="PANTHER" id="PTHR33178">
    <property type="match status" value="1"/>
</dbReference>
<dbReference type="SUPFAM" id="SSF54909">
    <property type="entry name" value="Dimeric alpha+beta barrel"/>
    <property type="match status" value="1"/>
</dbReference>
<dbReference type="Proteomes" id="UP001379949">
    <property type="component" value="Unassembled WGS sequence"/>
</dbReference>
<dbReference type="PANTHER" id="PTHR33178:SF10">
    <property type="entry name" value="STRESS-RESPONSE A_B BARREL DOMAIN-CONTAINING PROTEIN"/>
    <property type="match status" value="1"/>
</dbReference>
<keyword evidence="4" id="KW-1185">Reference proteome</keyword>
<dbReference type="InterPro" id="IPR013097">
    <property type="entry name" value="Dabb"/>
</dbReference>
<dbReference type="SMART" id="SM00886">
    <property type="entry name" value="Dabb"/>
    <property type="match status" value="1"/>
</dbReference>
<dbReference type="Gene3D" id="3.30.70.100">
    <property type="match status" value="1"/>
</dbReference>
<proteinExistence type="predicted"/>
<comment type="subunit">
    <text evidence="1">Homodimer.</text>
</comment>